<evidence type="ECO:0000256" key="6">
    <source>
        <dbReference type="SAM" id="Phobius"/>
    </source>
</evidence>
<dbReference type="InterPro" id="IPR007568">
    <property type="entry name" value="RTA1"/>
</dbReference>
<feature type="transmembrane region" description="Helical" evidence="6">
    <location>
        <begin position="266"/>
        <end position="288"/>
    </location>
</feature>
<dbReference type="PANTHER" id="PTHR31465">
    <property type="entry name" value="PROTEIN RTA1-RELATED"/>
    <property type="match status" value="1"/>
</dbReference>
<dbReference type="OrthoDB" id="3358017at2759"/>
<evidence type="ECO:0000256" key="1">
    <source>
        <dbReference type="ARBA" id="ARBA00004141"/>
    </source>
</evidence>
<dbReference type="HOGENOM" id="CLU_033465_6_1_1"/>
<sequence length="332" mass="35755">MSGSEEGFTRGSFDACEQVSALCPVEATVLGYYPNLGSGIFFAIAFGLCTIAAGVLGVWKRTWTFGAAITLGLLLETLGYIGRILLNDNPWDKDAFQLQICTIILAPTLICASIYLTLKHIALALNPSLSRVAPRWYPRIFLPADLSCLVVQAIGGGLAAAGGEDDRALVDGGNNAIIAGVCLQVVVLAVFGGLGLDYFLRVRRYMASSEVDPERLAMWRNGKFRRFIDAVMGAYVAVFIRCIYRIAEMAGGWGNHIMQDEISFLILDPTLILIATYLLTIFHPGLFFPQMRNGYRKGGAGDDDVSKESAGDTTTGESGNEAGVVGAETEMK</sequence>
<feature type="transmembrane region" description="Helical" evidence="6">
    <location>
        <begin position="96"/>
        <end position="118"/>
    </location>
</feature>
<feature type="transmembrane region" description="Helical" evidence="6">
    <location>
        <begin position="176"/>
        <end position="200"/>
    </location>
</feature>
<feature type="transmembrane region" description="Helical" evidence="6">
    <location>
        <begin position="139"/>
        <end position="161"/>
    </location>
</feature>
<evidence type="ECO:0000313" key="7">
    <source>
        <dbReference type="EMBL" id="KFH45159.1"/>
    </source>
</evidence>
<evidence type="ECO:0000256" key="3">
    <source>
        <dbReference type="ARBA" id="ARBA00022989"/>
    </source>
</evidence>
<accession>A0A086T727</accession>
<dbReference type="AlphaFoldDB" id="A0A086T727"/>
<comment type="caution">
    <text evidence="7">The sequence shown here is derived from an EMBL/GenBank/DDBJ whole genome shotgun (WGS) entry which is preliminary data.</text>
</comment>
<protein>
    <submittedName>
        <fullName evidence="7">Sphingoid long-chain base transporter-like protein</fullName>
    </submittedName>
</protein>
<dbReference type="GO" id="GO:0000324">
    <property type="term" value="C:fungal-type vacuole"/>
    <property type="evidence" value="ECO:0007669"/>
    <property type="project" value="TreeGrafter"/>
</dbReference>
<name>A0A086T727_HAPC1</name>
<organism evidence="7 8">
    <name type="scientific">Hapsidospora chrysogenum (strain ATCC 11550 / CBS 779.69 / DSM 880 / IAM 14645 / JCM 23072 / IMI 49137)</name>
    <name type="common">Acremonium chrysogenum</name>
    <dbReference type="NCBI Taxonomy" id="857340"/>
    <lineage>
        <taxon>Eukaryota</taxon>
        <taxon>Fungi</taxon>
        <taxon>Dikarya</taxon>
        <taxon>Ascomycota</taxon>
        <taxon>Pezizomycotina</taxon>
        <taxon>Sordariomycetes</taxon>
        <taxon>Hypocreomycetidae</taxon>
        <taxon>Hypocreales</taxon>
        <taxon>Bionectriaceae</taxon>
        <taxon>Hapsidospora</taxon>
    </lineage>
</organism>
<evidence type="ECO:0000256" key="4">
    <source>
        <dbReference type="ARBA" id="ARBA00023136"/>
    </source>
</evidence>
<evidence type="ECO:0000313" key="8">
    <source>
        <dbReference type="Proteomes" id="UP000029964"/>
    </source>
</evidence>
<dbReference type="GO" id="GO:0005886">
    <property type="term" value="C:plasma membrane"/>
    <property type="evidence" value="ECO:0007669"/>
    <property type="project" value="TreeGrafter"/>
</dbReference>
<dbReference type="Pfam" id="PF04479">
    <property type="entry name" value="RTA1"/>
    <property type="match status" value="1"/>
</dbReference>
<feature type="transmembrane region" description="Helical" evidence="6">
    <location>
        <begin position="65"/>
        <end position="84"/>
    </location>
</feature>
<comment type="subcellular location">
    <subcellularLocation>
        <location evidence="1">Membrane</location>
        <topology evidence="1">Multi-pass membrane protein</topology>
    </subcellularLocation>
</comment>
<feature type="transmembrane region" description="Helical" evidence="6">
    <location>
        <begin position="39"/>
        <end position="58"/>
    </location>
</feature>
<proteinExistence type="predicted"/>
<feature type="transmembrane region" description="Helical" evidence="6">
    <location>
        <begin position="227"/>
        <end position="246"/>
    </location>
</feature>
<dbReference type="STRING" id="857340.A0A086T727"/>
<dbReference type="PANTHER" id="PTHR31465:SF8">
    <property type="entry name" value="DOMAIN PROTEIN, PUTATIVE (AFU_ORTHOLOGUE AFUA_6G14140)-RELATED"/>
    <property type="match status" value="1"/>
</dbReference>
<gene>
    <name evidence="7" type="ORF">ACRE_039990</name>
</gene>
<evidence type="ECO:0000256" key="2">
    <source>
        <dbReference type="ARBA" id="ARBA00022692"/>
    </source>
</evidence>
<evidence type="ECO:0000256" key="5">
    <source>
        <dbReference type="SAM" id="MobiDB-lite"/>
    </source>
</evidence>
<keyword evidence="3 6" id="KW-1133">Transmembrane helix</keyword>
<dbReference type="Proteomes" id="UP000029964">
    <property type="component" value="Unassembled WGS sequence"/>
</dbReference>
<keyword evidence="4 6" id="KW-0472">Membrane</keyword>
<keyword evidence="2 6" id="KW-0812">Transmembrane</keyword>
<keyword evidence="8" id="KW-1185">Reference proteome</keyword>
<feature type="region of interest" description="Disordered" evidence="5">
    <location>
        <begin position="298"/>
        <end position="332"/>
    </location>
</feature>
<reference evidence="8" key="1">
    <citation type="journal article" date="2014" name="Genome Announc.">
        <title>Genome sequence and annotation of Acremonium chrysogenum, producer of the beta-lactam antibiotic cephalosporin C.</title>
        <authorList>
            <person name="Terfehr D."/>
            <person name="Dahlmann T.A."/>
            <person name="Specht T."/>
            <person name="Zadra I."/>
            <person name="Kuernsteiner H."/>
            <person name="Kueck U."/>
        </authorList>
    </citation>
    <scope>NUCLEOTIDE SEQUENCE [LARGE SCALE GENOMIC DNA]</scope>
    <source>
        <strain evidence="8">ATCC 11550 / CBS 779.69 / DSM 880 / IAM 14645 / JCM 23072 / IMI 49137</strain>
    </source>
</reference>
<dbReference type="EMBL" id="JPKY01000036">
    <property type="protein sequence ID" value="KFH45159.1"/>
    <property type="molecule type" value="Genomic_DNA"/>
</dbReference>